<proteinExistence type="predicted"/>
<feature type="transmembrane region" description="Helical" evidence="1">
    <location>
        <begin position="33"/>
        <end position="53"/>
    </location>
</feature>
<gene>
    <name evidence="2" type="ORF">DPRO_3133</name>
</gene>
<dbReference type="RefSeq" id="WP_097012822.1">
    <property type="nucleotide sequence ID" value="NZ_LT907975.1"/>
</dbReference>
<dbReference type="AlphaFoldDB" id="A0A2C8FDB0"/>
<dbReference type="EMBL" id="LT907975">
    <property type="protein sequence ID" value="SOB60045.1"/>
    <property type="molecule type" value="Genomic_DNA"/>
</dbReference>
<keyword evidence="1" id="KW-1133">Transmembrane helix</keyword>
<name>A0A2C8FDB0_9BACT</name>
<keyword evidence="3" id="KW-1185">Reference proteome</keyword>
<feature type="transmembrane region" description="Helical" evidence="1">
    <location>
        <begin position="65"/>
        <end position="85"/>
    </location>
</feature>
<dbReference type="KEGG" id="pprf:DPRO_3133"/>
<keyword evidence="1" id="KW-0472">Membrane</keyword>
<protein>
    <submittedName>
        <fullName evidence="2">Uncharacterized protein</fullName>
    </submittedName>
</protein>
<keyword evidence="1" id="KW-0812">Transmembrane</keyword>
<sequence>MGITRINIASWFALFVSLLSVFAIRLGVGHGSSIWYAVSPTLLTLPMFAWSLAGHWDCPRRMPMFLALVSICGTFMAALTTMISLNAGDAAPVMFGVCMCIGSRVLTGYMVDSPMLTHNFDQLD</sequence>
<dbReference type="Proteomes" id="UP000219215">
    <property type="component" value="Chromosome DPRO"/>
</dbReference>
<organism evidence="2 3">
    <name type="scientific">Pseudodesulfovibrio profundus</name>
    <dbReference type="NCBI Taxonomy" id="57320"/>
    <lineage>
        <taxon>Bacteria</taxon>
        <taxon>Pseudomonadati</taxon>
        <taxon>Thermodesulfobacteriota</taxon>
        <taxon>Desulfovibrionia</taxon>
        <taxon>Desulfovibrionales</taxon>
        <taxon>Desulfovibrionaceae</taxon>
    </lineage>
</organism>
<accession>A0A2C8FDB0</accession>
<evidence type="ECO:0000313" key="3">
    <source>
        <dbReference type="Proteomes" id="UP000219215"/>
    </source>
</evidence>
<evidence type="ECO:0000313" key="2">
    <source>
        <dbReference type="EMBL" id="SOB60045.1"/>
    </source>
</evidence>
<reference evidence="3" key="1">
    <citation type="submission" date="2017-09" db="EMBL/GenBank/DDBJ databases">
        <authorList>
            <person name="Regsiter A."/>
            <person name="William W."/>
        </authorList>
    </citation>
    <scope>NUCLEOTIDE SEQUENCE [LARGE SCALE GENOMIC DNA]</scope>
    <source>
        <strain evidence="3">500-1</strain>
    </source>
</reference>
<evidence type="ECO:0000256" key="1">
    <source>
        <dbReference type="SAM" id="Phobius"/>
    </source>
</evidence>